<dbReference type="PANTHER" id="PTHR47495:SF1">
    <property type="entry name" value="BLL3820 PROTEIN"/>
    <property type="match status" value="1"/>
</dbReference>
<gene>
    <name evidence="2" type="ORF">GBK04_20475</name>
</gene>
<organism evidence="2 3">
    <name type="scientific">Salmonirosea aquatica</name>
    <dbReference type="NCBI Taxonomy" id="2654236"/>
    <lineage>
        <taxon>Bacteria</taxon>
        <taxon>Pseudomonadati</taxon>
        <taxon>Bacteroidota</taxon>
        <taxon>Cytophagia</taxon>
        <taxon>Cytophagales</taxon>
        <taxon>Spirosomataceae</taxon>
        <taxon>Salmonirosea</taxon>
    </lineage>
</organism>
<name>A0A7C9BI65_9BACT</name>
<accession>A0A7C9BI65</accession>
<dbReference type="InterPro" id="IPR000674">
    <property type="entry name" value="Ald_Oxase/Xan_DH_a/b"/>
</dbReference>
<reference evidence="2 3" key="1">
    <citation type="submission" date="2019-10" db="EMBL/GenBank/DDBJ databases">
        <title>Draft Genome Sequence of Cytophagaceae sp. SJW1-29.</title>
        <authorList>
            <person name="Choi A."/>
        </authorList>
    </citation>
    <scope>NUCLEOTIDE SEQUENCE [LARGE SCALE GENOMIC DNA]</scope>
    <source>
        <strain evidence="2 3">SJW1-29</strain>
    </source>
</reference>
<evidence type="ECO:0000313" key="2">
    <source>
        <dbReference type="EMBL" id="MPR35661.1"/>
    </source>
</evidence>
<comment type="caution">
    <text evidence="2">The sequence shown here is derived from an EMBL/GenBank/DDBJ whole genome shotgun (WGS) entry which is preliminary data.</text>
</comment>
<dbReference type="GO" id="GO:0016491">
    <property type="term" value="F:oxidoreductase activity"/>
    <property type="evidence" value="ECO:0007669"/>
    <property type="project" value="InterPro"/>
</dbReference>
<dbReference type="Pfam" id="PF02738">
    <property type="entry name" value="MoCoBD_1"/>
    <property type="match status" value="1"/>
</dbReference>
<evidence type="ECO:0000313" key="3">
    <source>
        <dbReference type="Proteomes" id="UP000479293"/>
    </source>
</evidence>
<dbReference type="RefSeq" id="WP_152762913.1">
    <property type="nucleotide sequence ID" value="NZ_WHLY01000002.1"/>
</dbReference>
<sequence length="739" mass="81091">MKETAYNPQFSRRKFISSLGCLTIGFSLTKPIWAEAGDPMLEETLPGSLRRQPRVDAWLEVLADGRLRVLTGKMELGQGIRTAIAQVAAEELDLDLDQAEVHLAETERTPNEGYTAGSGSMENSAMSVRYAAAYARQQLLDLAAQRLKTTPEQLTMANGKIGLKGQKQTLTFAQLLNGAQLEGEVKLPVKLKSPATYRYVGKAIPRTDIAKMVRAEAMYVQDIRLPGMVHARVIRPPSYQARLQSFDEKGFAEKVPGLMKTVVNGTFLAVVAADEYQAIRAREVARQYARWTDSPAALPEGEDLEAHIKKLPVRSQKVKEQGTLDGFDQTGGQVVKTSYFKPYQMHGSIGPSCGVALYQEGTLHVWSHSQGIYPFRDALAKMLDMAPEKVHVTGVPGSGCYGHNGADDAATDAALVAMALPGTPVRLQWMREDEHAWEPYGSAMCMEVEARLDAKGKISHWRYNVWSDSHSSRPGGNPGNLLAAWHLPKPFTQPAMGYFGGGFRNSEPYYDIPNQRIDTHAFEGPLRVSSLRSLGAYANIFALESFMDELAEKAQKDPIAFRLAHSTDERAISVIQKLQQMIQKEKVGKNEGIGVAFARYKNVASYCAVAAKVTVDKNSGAVKVLRMWAALDAGEVINLDGIINQTEGCLIQAASWTLKEEVGFDKQHISTRDWTSYPILRYSDVPTVEVAVISHPELDPLGAGEAAQVPTAAAIGNAIYRACGKRIRRLPVDAKEVMG</sequence>
<dbReference type="SUPFAM" id="SSF56003">
    <property type="entry name" value="Molybdenum cofactor-binding domain"/>
    <property type="match status" value="2"/>
</dbReference>
<dbReference type="InterPro" id="IPR008274">
    <property type="entry name" value="AldOxase/xan_DH_MoCoBD1"/>
</dbReference>
<dbReference type="InterPro" id="IPR012368">
    <property type="entry name" value="OxRdtase_Mopterin-bd_su_IorB"/>
</dbReference>
<dbReference type="InterPro" id="IPR046867">
    <property type="entry name" value="AldOxase/xan_DH_MoCoBD2"/>
</dbReference>
<dbReference type="Gene3D" id="3.90.1170.50">
    <property type="entry name" value="Aldehyde oxidase/xanthine dehydrogenase, a/b hammerhead"/>
    <property type="match status" value="1"/>
</dbReference>
<dbReference type="AlphaFoldDB" id="A0A7C9BI65"/>
<dbReference type="Gene3D" id="3.30.365.10">
    <property type="entry name" value="Aldehyde oxidase/xanthine dehydrogenase, molybdopterin binding domain"/>
    <property type="match status" value="4"/>
</dbReference>
<dbReference type="Proteomes" id="UP000479293">
    <property type="component" value="Unassembled WGS sequence"/>
</dbReference>
<dbReference type="PIRSF" id="PIRSF036389">
    <property type="entry name" value="IOR_B"/>
    <property type="match status" value="1"/>
</dbReference>
<dbReference type="InterPro" id="IPR052516">
    <property type="entry name" value="N-heterocyclic_Hydroxylase"/>
</dbReference>
<dbReference type="SMART" id="SM01008">
    <property type="entry name" value="Ald_Xan_dh_C"/>
    <property type="match status" value="1"/>
</dbReference>
<keyword evidence="3" id="KW-1185">Reference proteome</keyword>
<dbReference type="EMBL" id="WHLY01000002">
    <property type="protein sequence ID" value="MPR35661.1"/>
    <property type="molecule type" value="Genomic_DNA"/>
</dbReference>
<protein>
    <submittedName>
        <fullName evidence="2">Molybdopterin-dependent oxidoreductase</fullName>
    </submittedName>
</protein>
<dbReference type="PANTHER" id="PTHR47495">
    <property type="entry name" value="ALDEHYDE DEHYDROGENASE"/>
    <property type="match status" value="1"/>
</dbReference>
<evidence type="ECO:0000259" key="1">
    <source>
        <dbReference type="SMART" id="SM01008"/>
    </source>
</evidence>
<dbReference type="InterPro" id="IPR037165">
    <property type="entry name" value="AldOxase/xan_DH_Mopterin-bd_sf"/>
</dbReference>
<dbReference type="Pfam" id="PF20256">
    <property type="entry name" value="MoCoBD_2"/>
    <property type="match status" value="2"/>
</dbReference>
<feature type="domain" description="Aldehyde oxidase/xanthine dehydrogenase a/b hammerhead" evidence="1">
    <location>
        <begin position="214"/>
        <end position="295"/>
    </location>
</feature>
<proteinExistence type="predicted"/>